<dbReference type="SUPFAM" id="SSF52091">
    <property type="entry name" value="SpoIIaa-like"/>
    <property type="match status" value="1"/>
</dbReference>
<keyword evidence="2" id="KW-1185">Reference proteome</keyword>
<dbReference type="Gene3D" id="3.30.750.24">
    <property type="entry name" value="STAS domain"/>
    <property type="match status" value="1"/>
</dbReference>
<organism evidence="1 2">
    <name type="scientific">Fodinibius halophilus</name>
    <dbReference type="NCBI Taxonomy" id="1736908"/>
    <lineage>
        <taxon>Bacteria</taxon>
        <taxon>Pseudomonadati</taxon>
        <taxon>Balneolota</taxon>
        <taxon>Balneolia</taxon>
        <taxon>Balneolales</taxon>
        <taxon>Balneolaceae</taxon>
        <taxon>Fodinibius</taxon>
    </lineage>
</organism>
<dbReference type="AlphaFoldDB" id="A0A6M1T3Z4"/>
<sequence>MNIVNTHKDGTTIQVRDCKTFNLQTKNVLKSRLTDKITKLYIDFSHCKLIDSEGIIFLYEWQHSGNELELKNPPEIMFEILNILELDDTWDLNYFITEDN</sequence>
<dbReference type="RefSeq" id="WP_165268909.1">
    <property type="nucleotide sequence ID" value="NZ_JAALLS010000012.1"/>
</dbReference>
<dbReference type="Proteomes" id="UP000479132">
    <property type="component" value="Unassembled WGS sequence"/>
</dbReference>
<evidence type="ECO:0008006" key="3">
    <source>
        <dbReference type="Google" id="ProtNLM"/>
    </source>
</evidence>
<comment type="caution">
    <text evidence="1">The sequence shown here is derived from an EMBL/GenBank/DDBJ whole genome shotgun (WGS) entry which is preliminary data.</text>
</comment>
<protein>
    <recommendedName>
        <fullName evidence="3">STAS domain-containing protein</fullName>
    </recommendedName>
</protein>
<proteinExistence type="predicted"/>
<dbReference type="EMBL" id="JAALLS010000012">
    <property type="protein sequence ID" value="NGP88809.1"/>
    <property type="molecule type" value="Genomic_DNA"/>
</dbReference>
<accession>A0A6M1T3Z4</accession>
<gene>
    <name evidence="1" type="ORF">G3569_10610</name>
</gene>
<evidence type="ECO:0000313" key="2">
    <source>
        <dbReference type="Proteomes" id="UP000479132"/>
    </source>
</evidence>
<evidence type="ECO:0000313" key="1">
    <source>
        <dbReference type="EMBL" id="NGP88809.1"/>
    </source>
</evidence>
<name>A0A6M1T3Z4_9BACT</name>
<dbReference type="InterPro" id="IPR036513">
    <property type="entry name" value="STAS_dom_sf"/>
</dbReference>
<reference evidence="1 2" key="1">
    <citation type="submission" date="2020-02" db="EMBL/GenBank/DDBJ databases">
        <title>Aliifodinibius halophilus 2W32, complete genome.</title>
        <authorList>
            <person name="Li Y."/>
            <person name="Wu S."/>
        </authorList>
    </citation>
    <scope>NUCLEOTIDE SEQUENCE [LARGE SCALE GENOMIC DNA]</scope>
    <source>
        <strain evidence="1 2">2W32</strain>
    </source>
</reference>